<dbReference type="Pfam" id="PF07687">
    <property type="entry name" value="M20_dimer"/>
    <property type="match status" value="1"/>
</dbReference>
<keyword evidence="3" id="KW-0479">Metal-binding</keyword>
<dbReference type="InterPro" id="IPR011650">
    <property type="entry name" value="Peptidase_M20_dimer"/>
</dbReference>
<feature type="domain" description="Peptidase M20 dimerisation" evidence="6">
    <location>
        <begin position="190"/>
        <end position="291"/>
    </location>
</feature>
<evidence type="ECO:0000259" key="6">
    <source>
        <dbReference type="Pfam" id="PF07687"/>
    </source>
</evidence>
<protein>
    <submittedName>
        <fullName evidence="7">Peptidase M20</fullName>
    </submittedName>
</protein>
<dbReference type="InterPro" id="IPR036264">
    <property type="entry name" value="Bact_exopeptidase_dim_dom"/>
</dbReference>
<sequence>MKFSIDVKEAQTLTADLVRIPSPYFQEEPVMRFAFDWLEKAKVPVEFHRFHEDKILNYEGINVWGVVEGAKSGPTVVLNGHLDTVKLCEGWTRDPFGAEVEDGRLYGLGACDMKGGCASIMLALKHFLMRNGSFSGRIVYSLVCDEEGPFGLGTDALIMDGIIPQKADIAIVTEPSSAFAGVVFPAVCLGARGGYNYKLSFTGRSAHGAFPEQGINAVSDAAKVLLELEKTSMRFDEKLGRGSICCIDFEGGGAALSVPDRAEFSVFRHTVLGEDKDTILEEVKAAVERANIRSKVDFKFREAPHPECDGFPAYVTSRDNEYVKLFEESTKHVTGQSPKETYFASVGDFCYLGGRLGIPTIVFGPSGGNFHGPDEYVNIEDVKTTTEVILEFLERSLG</sequence>
<dbReference type="AlphaFoldDB" id="G7V741"/>
<evidence type="ECO:0000313" key="8">
    <source>
        <dbReference type="Proteomes" id="UP000005868"/>
    </source>
</evidence>
<dbReference type="STRING" id="580340.Tlie_0337"/>
<name>G7V741_THELD</name>
<accession>G7V741</accession>
<gene>
    <name evidence="7" type="ordered locus">Tlie_0337</name>
</gene>
<reference evidence="7 8" key="2">
    <citation type="journal article" date="2012" name="Stand. Genomic Sci.">
        <title>Genome sequence of the moderately thermophilic, amino-acid-degrading and sulfur-reducing bacterium Thermovirga lienii type strain (Cas60314(T)).</title>
        <authorList>
            <person name="Goker M."/>
            <person name="Saunders E."/>
            <person name="Lapidus A."/>
            <person name="Nolan M."/>
            <person name="Lucas S."/>
            <person name="Hammon N."/>
            <person name="Deshpande S."/>
            <person name="Cheng J.F."/>
            <person name="Han C."/>
            <person name="Tapia R."/>
            <person name="Goodwin L.A."/>
            <person name="Pitluck S."/>
            <person name="Liolios K."/>
            <person name="Mavromatis K."/>
            <person name="Pagani I."/>
            <person name="Ivanova N."/>
            <person name="Mikhailova N."/>
            <person name="Pati A."/>
            <person name="Chen A."/>
            <person name="Palaniappan K."/>
            <person name="Land M."/>
            <person name="Chang Y.J."/>
            <person name="Jeffries C.D."/>
            <person name="Brambilla E.M."/>
            <person name="Rohde M."/>
            <person name="Spring S."/>
            <person name="Detter J.C."/>
            <person name="Woyke T."/>
            <person name="Bristow J."/>
            <person name="Eisen J.A."/>
            <person name="Markowitz V."/>
            <person name="Hugenholtz P."/>
            <person name="Kyrpides N.C."/>
            <person name="Klenk H.P."/>
        </authorList>
    </citation>
    <scope>NUCLEOTIDE SEQUENCE [LARGE SCALE GENOMIC DNA]</scope>
    <source>
        <strain evidence="8">ATCC BAA-1197 / DSM 17291 / Cas60314</strain>
    </source>
</reference>
<evidence type="ECO:0000256" key="2">
    <source>
        <dbReference type="ARBA" id="ARBA00006247"/>
    </source>
</evidence>
<keyword evidence="5" id="KW-0862">Zinc</keyword>
<evidence type="ECO:0000256" key="5">
    <source>
        <dbReference type="ARBA" id="ARBA00022833"/>
    </source>
</evidence>
<dbReference type="OrthoDB" id="9792335at2"/>
<comment type="cofactor">
    <cofactor evidence="1">
        <name>Zn(2+)</name>
        <dbReference type="ChEBI" id="CHEBI:29105"/>
    </cofactor>
</comment>
<keyword evidence="4" id="KW-0378">Hydrolase</keyword>
<dbReference type="InterPro" id="IPR002933">
    <property type="entry name" value="Peptidase_M20"/>
</dbReference>
<proteinExistence type="inferred from homology"/>
<dbReference type="Pfam" id="PF01546">
    <property type="entry name" value="Peptidase_M20"/>
    <property type="match status" value="1"/>
</dbReference>
<dbReference type="EMBL" id="CP003096">
    <property type="protein sequence ID" value="AER66075.1"/>
    <property type="molecule type" value="Genomic_DNA"/>
</dbReference>
<dbReference type="KEGG" id="tli:Tlie_0337"/>
<dbReference type="GO" id="GO:0046872">
    <property type="term" value="F:metal ion binding"/>
    <property type="evidence" value="ECO:0007669"/>
    <property type="project" value="UniProtKB-KW"/>
</dbReference>
<dbReference type="GO" id="GO:0016787">
    <property type="term" value="F:hydrolase activity"/>
    <property type="evidence" value="ECO:0007669"/>
    <property type="project" value="UniProtKB-KW"/>
</dbReference>
<reference evidence="8" key="1">
    <citation type="submission" date="2011-10" db="EMBL/GenBank/DDBJ databases">
        <title>The complete genome of chromosome of Thermovirga lienii DSM 17291.</title>
        <authorList>
            <consortium name="US DOE Joint Genome Institute (JGI-PGF)"/>
            <person name="Lucas S."/>
            <person name="Copeland A."/>
            <person name="Lapidus A."/>
            <person name="Glavina del Rio T."/>
            <person name="Dalin E."/>
            <person name="Tice H."/>
            <person name="Bruce D."/>
            <person name="Goodwin L."/>
            <person name="Pitluck S."/>
            <person name="Peters L."/>
            <person name="Mikhailova N."/>
            <person name="Saunders E."/>
            <person name="Kyrpides N."/>
            <person name="Mavromatis K."/>
            <person name="Ivanova N."/>
            <person name="Last F.I."/>
            <person name="Brettin T."/>
            <person name="Detter J.C."/>
            <person name="Han C."/>
            <person name="Larimer F."/>
            <person name="Land M."/>
            <person name="Hauser L."/>
            <person name="Markowitz V."/>
            <person name="Cheng J.-F."/>
            <person name="Hugenholtz P."/>
            <person name="Woyke T."/>
            <person name="Wu D."/>
            <person name="Spring S."/>
            <person name="Schroeder M."/>
            <person name="Brambilla E.-M."/>
            <person name="Klenk H.-P."/>
            <person name="Eisen J.A."/>
        </authorList>
    </citation>
    <scope>NUCLEOTIDE SEQUENCE [LARGE SCALE GENOMIC DNA]</scope>
    <source>
        <strain evidence="8">ATCC BAA-1197 / DSM 17291 / Cas60314</strain>
    </source>
</reference>
<organism evidence="7 8">
    <name type="scientific">Thermovirga lienii (strain ATCC BAA-1197 / DSM 17291 / Cas60314)</name>
    <dbReference type="NCBI Taxonomy" id="580340"/>
    <lineage>
        <taxon>Bacteria</taxon>
        <taxon>Thermotogati</taxon>
        <taxon>Synergistota</taxon>
        <taxon>Synergistia</taxon>
        <taxon>Synergistales</taxon>
        <taxon>Thermovirgaceae</taxon>
        <taxon>Thermovirga</taxon>
    </lineage>
</organism>
<evidence type="ECO:0000313" key="7">
    <source>
        <dbReference type="EMBL" id="AER66075.1"/>
    </source>
</evidence>
<keyword evidence="8" id="KW-1185">Reference proteome</keyword>
<dbReference type="Gene3D" id="3.30.70.360">
    <property type="match status" value="1"/>
</dbReference>
<comment type="similarity">
    <text evidence="2">Belongs to the peptidase M20A family.</text>
</comment>
<evidence type="ECO:0000256" key="3">
    <source>
        <dbReference type="ARBA" id="ARBA00022723"/>
    </source>
</evidence>
<dbReference type="HOGENOM" id="CLU_021802_2_0_0"/>
<dbReference type="Gene3D" id="3.40.630.10">
    <property type="entry name" value="Zn peptidases"/>
    <property type="match status" value="1"/>
</dbReference>
<evidence type="ECO:0000256" key="1">
    <source>
        <dbReference type="ARBA" id="ARBA00001947"/>
    </source>
</evidence>
<dbReference type="InterPro" id="IPR050072">
    <property type="entry name" value="Peptidase_M20A"/>
</dbReference>
<dbReference type="PANTHER" id="PTHR43808:SF8">
    <property type="entry name" value="PEPTIDASE M20 DIMERISATION DOMAIN-CONTAINING PROTEIN"/>
    <property type="match status" value="1"/>
</dbReference>
<dbReference type="PANTHER" id="PTHR43808">
    <property type="entry name" value="ACETYLORNITHINE DEACETYLASE"/>
    <property type="match status" value="1"/>
</dbReference>
<evidence type="ECO:0000256" key="4">
    <source>
        <dbReference type="ARBA" id="ARBA00022801"/>
    </source>
</evidence>
<dbReference type="SUPFAM" id="SSF55031">
    <property type="entry name" value="Bacterial exopeptidase dimerisation domain"/>
    <property type="match status" value="1"/>
</dbReference>
<dbReference type="eggNOG" id="COG0624">
    <property type="taxonomic scope" value="Bacteria"/>
</dbReference>
<dbReference type="Proteomes" id="UP000005868">
    <property type="component" value="Chromosome"/>
</dbReference>
<dbReference type="SUPFAM" id="SSF53187">
    <property type="entry name" value="Zn-dependent exopeptidases"/>
    <property type="match status" value="1"/>
</dbReference>